<dbReference type="EMBL" id="JBHSSD010000035">
    <property type="protein sequence ID" value="MFC6164553.1"/>
    <property type="molecule type" value="Genomic_DNA"/>
</dbReference>
<dbReference type="Proteomes" id="UP001596253">
    <property type="component" value="Unassembled WGS sequence"/>
</dbReference>
<protein>
    <recommendedName>
        <fullName evidence="3">PIN domain-containing protein</fullName>
    </recommendedName>
</protein>
<dbReference type="RefSeq" id="WP_137639405.1">
    <property type="nucleotide sequence ID" value="NZ_BJDK01000005.1"/>
</dbReference>
<gene>
    <name evidence="1" type="ORF">ACFP3T_07720</name>
</gene>
<comment type="caution">
    <text evidence="1">The sequence shown here is derived from an EMBL/GenBank/DDBJ whole genome shotgun (WGS) entry which is preliminary data.</text>
</comment>
<keyword evidence="2" id="KW-1185">Reference proteome</keyword>
<evidence type="ECO:0000313" key="1">
    <source>
        <dbReference type="EMBL" id="MFC6164553.1"/>
    </source>
</evidence>
<name>A0ABW1R3Y9_9LACO</name>
<evidence type="ECO:0000313" key="2">
    <source>
        <dbReference type="Proteomes" id="UP001596253"/>
    </source>
</evidence>
<proteinExistence type="predicted"/>
<accession>A0ABW1R3Y9</accession>
<evidence type="ECO:0008006" key="3">
    <source>
        <dbReference type="Google" id="ProtNLM"/>
    </source>
</evidence>
<sequence>MNRRAVRVFVDTNMLIFAAQYLKTNVFEWIDELYDNVWIHVDVLDELLVARQVVESEIQRRAWHVFDPVTLTTDERVIYQAQVNQIKAAFRRMNQHRAEQGKRVKYTTDTGEIAILAVCLLEDAQLICSNDADIGTVVEQEQYTYVDATTGLEQLIVQDSLADFCYYCVVEAGIAKSKVRHFYKSLFDNKYERQQKLTEFDQRLAAILTDRHN</sequence>
<organism evidence="1 2">
    <name type="scientific">Lactiplantibacillus dongliensis</name>
    <dbReference type="NCBI Taxonomy" id="2559919"/>
    <lineage>
        <taxon>Bacteria</taxon>
        <taxon>Bacillati</taxon>
        <taxon>Bacillota</taxon>
        <taxon>Bacilli</taxon>
        <taxon>Lactobacillales</taxon>
        <taxon>Lactobacillaceae</taxon>
        <taxon>Lactiplantibacillus</taxon>
    </lineage>
</organism>
<reference evidence="2" key="1">
    <citation type="journal article" date="2019" name="Int. J. Syst. Evol. Microbiol.">
        <title>The Global Catalogue of Microorganisms (GCM) 10K type strain sequencing project: providing services to taxonomists for standard genome sequencing and annotation.</title>
        <authorList>
            <consortium name="The Broad Institute Genomics Platform"/>
            <consortium name="The Broad Institute Genome Sequencing Center for Infectious Disease"/>
            <person name="Wu L."/>
            <person name="Ma J."/>
        </authorList>
    </citation>
    <scope>NUCLEOTIDE SEQUENCE [LARGE SCALE GENOMIC DNA]</scope>
    <source>
        <strain evidence="2">CCM 8932</strain>
    </source>
</reference>